<name>A0ABQ1LH76_9BACT</name>
<dbReference type="Proteomes" id="UP000636010">
    <property type="component" value="Unassembled WGS sequence"/>
</dbReference>
<proteinExistence type="predicted"/>
<feature type="domain" description="Peptidase C14 caspase" evidence="1">
    <location>
        <begin position="51"/>
        <end position="135"/>
    </location>
</feature>
<sequence length="143" mass="17123">MLLTSRQEITPNLINYTGAILFYKVQFIYSPLRFPETLIPYLNLLRTFRYFAVIIAIEDYRFNDGSAGIMPVKYPRNDTTKFKKMLREEFQIPEDNITIWLDKDATKSAFENELPYSIKQLLKDQKFIFYYAGHGFFFHYRTN</sequence>
<dbReference type="InterPro" id="IPR011600">
    <property type="entry name" value="Pept_C14_caspase"/>
</dbReference>
<evidence type="ECO:0000313" key="2">
    <source>
        <dbReference type="EMBL" id="GGC24630.1"/>
    </source>
</evidence>
<comment type="caution">
    <text evidence="2">The sequence shown here is derived from an EMBL/GenBank/DDBJ whole genome shotgun (WGS) entry which is preliminary data.</text>
</comment>
<dbReference type="Gene3D" id="3.40.50.1460">
    <property type="match status" value="1"/>
</dbReference>
<dbReference type="EMBL" id="BMEC01000002">
    <property type="protein sequence ID" value="GGC24630.1"/>
    <property type="molecule type" value="Genomic_DNA"/>
</dbReference>
<reference evidence="3" key="1">
    <citation type="journal article" date="2019" name="Int. J. Syst. Evol. Microbiol.">
        <title>The Global Catalogue of Microorganisms (GCM) 10K type strain sequencing project: providing services to taxonomists for standard genome sequencing and annotation.</title>
        <authorList>
            <consortium name="The Broad Institute Genomics Platform"/>
            <consortium name="The Broad Institute Genome Sequencing Center for Infectious Disease"/>
            <person name="Wu L."/>
            <person name="Ma J."/>
        </authorList>
    </citation>
    <scope>NUCLEOTIDE SEQUENCE [LARGE SCALE GENOMIC DNA]</scope>
    <source>
        <strain evidence="3">CGMCC 1.10832</strain>
    </source>
</reference>
<protein>
    <recommendedName>
        <fullName evidence="1">Peptidase C14 caspase domain-containing protein</fullName>
    </recommendedName>
</protein>
<gene>
    <name evidence="2" type="ORF">GCM10011506_07400</name>
</gene>
<keyword evidence="3" id="KW-1185">Reference proteome</keyword>
<accession>A0ABQ1LH76</accession>
<dbReference type="Pfam" id="PF00656">
    <property type="entry name" value="Peptidase_C14"/>
    <property type="match status" value="1"/>
</dbReference>
<organism evidence="2 3">
    <name type="scientific">Marivirga lumbricoides</name>
    <dbReference type="NCBI Taxonomy" id="1046115"/>
    <lineage>
        <taxon>Bacteria</taxon>
        <taxon>Pseudomonadati</taxon>
        <taxon>Bacteroidota</taxon>
        <taxon>Cytophagia</taxon>
        <taxon>Cytophagales</taxon>
        <taxon>Marivirgaceae</taxon>
        <taxon>Marivirga</taxon>
    </lineage>
</organism>
<evidence type="ECO:0000259" key="1">
    <source>
        <dbReference type="Pfam" id="PF00656"/>
    </source>
</evidence>
<evidence type="ECO:0000313" key="3">
    <source>
        <dbReference type="Proteomes" id="UP000636010"/>
    </source>
</evidence>
<dbReference type="RefSeq" id="WP_188460462.1">
    <property type="nucleotide sequence ID" value="NZ_BAABHU010000002.1"/>
</dbReference>